<feature type="domain" description="WSC" evidence="10">
    <location>
        <begin position="556"/>
        <end position="647"/>
    </location>
</feature>
<evidence type="ECO:0000256" key="3">
    <source>
        <dbReference type="ARBA" id="ARBA00022729"/>
    </source>
</evidence>
<evidence type="ECO:0000256" key="2">
    <source>
        <dbReference type="ARBA" id="ARBA00022692"/>
    </source>
</evidence>
<dbReference type="OrthoDB" id="5985073at2759"/>
<evidence type="ECO:0000259" key="10">
    <source>
        <dbReference type="PROSITE" id="PS51212"/>
    </source>
</evidence>
<protein>
    <submittedName>
        <fullName evidence="11">Heme peroxidase</fullName>
    </submittedName>
</protein>
<evidence type="ECO:0000256" key="1">
    <source>
        <dbReference type="ARBA" id="ARBA00004167"/>
    </source>
</evidence>
<evidence type="ECO:0000256" key="8">
    <source>
        <dbReference type="SAM" id="SignalP"/>
    </source>
</evidence>
<dbReference type="AlphaFoldDB" id="A0A9P4N8Y2"/>
<dbReference type="PROSITE" id="PS50873">
    <property type="entry name" value="PEROXIDASE_4"/>
    <property type="match status" value="1"/>
</dbReference>
<keyword evidence="12" id="KW-1185">Reference proteome</keyword>
<dbReference type="Pfam" id="PF00141">
    <property type="entry name" value="peroxidase"/>
    <property type="match status" value="1"/>
</dbReference>
<proteinExistence type="inferred from homology"/>
<accession>A0A9P4N8Y2</accession>
<feature type="non-terminal residue" evidence="11">
    <location>
        <position position="754"/>
    </location>
</feature>
<dbReference type="InterPro" id="IPR010255">
    <property type="entry name" value="Haem_peroxidase_sf"/>
</dbReference>
<evidence type="ECO:0000256" key="6">
    <source>
        <dbReference type="ARBA" id="ARBA00023180"/>
    </source>
</evidence>
<feature type="chain" id="PRO_5040197206" evidence="8">
    <location>
        <begin position="23"/>
        <end position="754"/>
    </location>
</feature>
<dbReference type="InterPro" id="IPR002016">
    <property type="entry name" value="Haem_peroxidase"/>
</dbReference>
<reference evidence="12" key="1">
    <citation type="journal article" date="2020" name="Stud. Mycol.">
        <title>101 Dothideomycetes genomes: A test case for predicting lifestyles and emergence of pathogens.</title>
        <authorList>
            <person name="Haridas S."/>
            <person name="Albert R."/>
            <person name="Binder M."/>
            <person name="Bloem J."/>
            <person name="LaButti K."/>
            <person name="Salamov A."/>
            <person name="Andreopoulos B."/>
            <person name="Baker S."/>
            <person name="Barry K."/>
            <person name="Bills G."/>
            <person name="Bluhm B."/>
            <person name="Cannon C."/>
            <person name="Castanera R."/>
            <person name="Culley D."/>
            <person name="Daum C."/>
            <person name="Ezra D."/>
            <person name="Gonzalez J."/>
            <person name="Henrissat B."/>
            <person name="Kuo A."/>
            <person name="Liang C."/>
            <person name="Lipzen A."/>
            <person name="Lutzoni F."/>
            <person name="Magnuson J."/>
            <person name="Mondo S."/>
            <person name="Nolan M."/>
            <person name="Ohm R."/>
            <person name="Pangilinan J."/>
            <person name="Park H.-J."/>
            <person name="Ramirez L."/>
            <person name="Alfaro M."/>
            <person name="Sun H."/>
            <person name="Tritt A."/>
            <person name="Yoshinaga Y."/>
            <person name="Zwiers L.-H."/>
            <person name="Turgeon B."/>
            <person name="Goodwin S."/>
            <person name="Spatafora J."/>
            <person name="Crous P."/>
            <person name="Grigoriev I."/>
        </authorList>
    </citation>
    <scope>NUCLEOTIDE SEQUENCE [LARGE SCALE GENOMIC DNA]</scope>
    <source>
        <strain evidence="12">CBS 304.66</strain>
    </source>
</reference>
<dbReference type="SMART" id="SM00321">
    <property type="entry name" value="WSC"/>
    <property type="match status" value="2"/>
</dbReference>
<dbReference type="Gene3D" id="1.10.420.10">
    <property type="entry name" value="Peroxidase, domain 2"/>
    <property type="match status" value="1"/>
</dbReference>
<evidence type="ECO:0000256" key="5">
    <source>
        <dbReference type="ARBA" id="ARBA00023136"/>
    </source>
</evidence>
<evidence type="ECO:0000256" key="7">
    <source>
        <dbReference type="RuleBase" id="RU004241"/>
    </source>
</evidence>
<gene>
    <name evidence="11" type="ORF">CC78DRAFT_457828</name>
</gene>
<keyword evidence="11" id="KW-0575">Peroxidase</keyword>
<dbReference type="Gene3D" id="1.10.520.10">
    <property type="match status" value="1"/>
</dbReference>
<sequence length="754" mass="79605">MIWRSAPLALILLACREYVVGAQQTWPASIDELEDIMLLNTGYRARGFADAVTPCSKGVAPGRRAAAEWILTAFHDVSTGNVFTGVGGLDASIVFEAVGAENVGPAFTQTLTNFAPFLSSRSSMADLIAMGVYTAVRSCGGPIIPIRAGRRDATSGGGTGVPQPQNSLGTFRNQFTRFGFGTDAEMIQLVACGHTVGGVHGESHPLIVPPGSAPNDVVSLDSTPDVFDNKIVTEWLDWNTTDPMVVGPSIQNTRDSDKRVFIADGNVTMNALRSPETFRTVCQQVLQKMIDVVPSGVVLTAAIQPYEVKPYDVQLTLLGGGLLISFSGDIRIRTTNRPSASIANVQLVYKDRTGTSVSTPIGTFHSGEAQGFDDTFTFYGFSEILPTDTSISSFNVVIYSTSGSYEVLDNNGDGFVVDDSILYQEPQSCLDASGMLTVVAAVRNGISASPSLKVVVKNPRSSPVVVSALSTATAAMATQSAIGAYQLYSAAYTFSSSQDPQDSSFGVFAGSASDDFKKVTALHTACTPLGTTAPSPTSSLTIISTSSTTPTPTPSGFVHQGCYFDALVPRALSGPSTTDEQMTVAKCTTFCSSHQYFGLEYGQECYCGNTLDSSSYLVSSTECNMACSGDPSEMCGAASRMNLYKNSSRSTPISPQIDGYNNLGCYNEPSSVRALSDKETSSSTMTVESCASFCSGATYFGVEYGSECYCGSTLNTDSTKQPDADCSMVCSGNGSELCGGPYRLNIYQKNSTSA</sequence>
<organism evidence="11 12">
    <name type="scientific">Lojkania enalia</name>
    <dbReference type="NCBI Taxonomy" id="147567"/>
    <lineage>
        <taxon>Eukaryota</taxon>
        <taxon>Fungi</taxon>
        <taxon>Dikarya</taxon>
        <taxon>Ascomycota</taxon>
        <taxon>Pezizomycotina</taxon>
        <taxon>Dothideomycetes</taxon>
        <taxon>Pleosporomycetidae</taxon>
        <taxon>Pleosporales</taxon>
        <taxon>Pleosporales incertae sedis</taxon>
        <taxon>Lojkania</taxon>
    </lineage>
</organism>
<keyword evidence="11" id="KW-0560">Oxidoreductase</keyword>
<dbReference type="PANTHER" id="PTHR24269">
    <property type="entry name" value="KREMEN PROTEIN"/>
    <property type="match status" value="1"/>
</dbReference>
<evidence type="ECO:0000259" key="9">
    <source>
        <dbReference type="PROSITE" id="PS50873"/>
    </source>
</evidence>
<comment type="similarity">
    <text evidence="7">Belongs to the peroxidase family.</text>
</comment>
<dbReference type="GO" id="GO:0020037">
    <property type="term" value="F:heme binding"/>
    <property type="evidence" value="ECO:0007669"/>
    <property type="project" value="InterPro"/>
</dbReference>
<keyword evidence="2" id="KW-0812">Transmembrane</keyword>
<comment type="caution">
    <text evidence="11">The sequence shown here is derived from an EMBL/GenBank/DDBJ whole genome shotgun (WGS) entry which is preliminary data.</text>
</comment>
<name>A0A9P4N8Y2_9PLEO</name>
<evidence type="ECO:0000313" key="12">
    <source>
        <dbReference type="Proteomes" id="UP000800093"/>
    </source>
</evidence>
<dbReference type="PROSITE" id="PS51257">
    <property type="entry name" value="PROKAR_LIPOPROTEIN"/>
    <property type="match status" value="1"/>
</dbReference>
<dbReference type="PROSITE" id="PS51212">
    <property type="entry name" value="WSC"/>
    <property type="match status" value="2"/>
</dbReference>
<feature type="domain" description="Plant heme peroxidase family profile" evidence="9">
    <location>
        <begin position="123"/>
        <end position="200"/>
    </location>
</feature>
<dbReference type="Proteomes" id="UP000800093">
    <property type="component" value="Unassembled WGS sequence"/>
</dbReference>
<keyword evidence="3 8" id="KW-0732">Signal</keyword>
<dbReference type="PANTHER" id="PTHR24269:SF16">
    <property type="entry name" value="PROTEIN SLG1"/>
    <property type="match status" value="1"/>
</dbReference>
<dbReference type="GO" id="GO:0006979">
    <property type="term" value="P:response to oxidative stress"/>
    <property type="evidence" value="ECO:0007669"/>
    <property type="project" value="InterPro"/>
</dbReference>
<dbReference type="PRINTS" id="PR00458">
    <property type="entry name" value="PEROXIDASE"/>
</dbReference>
<keyword evidence="5" id="KW-0472">Membrane</keyword>
<feature type="signal peptide" evidence="8">
    <location>
        <begin position="1"/>
        <end position="22"/>
    </location>
</feature>
<dbReference type="InterPro" id="IPR051836">
    <property type="entry name" value="Kremen_rcpt"/>
</dbReference>
<dbReference type="InterPro" id="IPR002889">
    <property type="entry name" value="WSC_carb-bd"/>
</dbReference>
<dbReference type="GO" id="GO:0005886">
    <property type="term" value="C:plasma membrane"/>
    <property type="evidence" value="ECO:0007669"/>
    <property type="project" value="TreeGrafter"/>
</dbReference>
<keyword evidence="4" id="KW-1133">Transmembrane helix</keyword>
<comment type="subcellular location">
    <subcellularLocation>
        <location evidence="1">Membrane</location>
        <topology evidence="1">Single-pass membrane protein</topology>
    </subcellularLocation>
</comment>
<feature type="domain" description="WSC" evidence="10">
    <location>
        <begin position="659"/>
        <end position="750"/>
    </location>
</feature>
<evidence type="ECO:0000256" key="4">
    <source>
        <dbReference type="ARBA" id="ARBA00022989"/>
    </source>
</evidence>
<keyword evidence="6" id="KW-0325">Glycoprotein</keyword>
<dbReference type="SUPFAM" id="SSF48113">
    <property type="entry name" value="Heme-dependent peroxidases"/>
    <property type="match status" value="1"/>
</dbReference>
<evidence type="ECO:0000313" key="11">
    <source>
        <dbReference type="EMBL" id="KAF2267176.1"/>
    </source>
</evidence>
<dbReference type="GO" id="GO:0004601">
    <property type="term" value="F:peroxidase activity"/>
    <property type="evidence" value="ECO:0007669"/>
    <property type="project" value="UniProtKB-KW"/>
</dbReference>
<dbReference type="EMBL" id="ML986593">
    <property type="protein sequence ID" value="KAF2267176.1"/>
    <property type="molecule type" value="Genomic_DNA"/>
</dbReference>
<dbReference type="Pfam" id="PF01822">
    <property type="entry name" value="WSC"/>
    <property type="match status" value="2"/>
</dbReference>